<comment type="caution">
    <text evidence="1">The sequence shown here is derived from an EMBL/GenBank/DDBJ whole genome shotgun (WGS) entry which is preliminary data.</text>
</comment>
<organism evidence="1 2">
    <name type="scientific">Bacillus suaedaesalsae</name>
    <dbReference type="NCBI Taxonomy" id="2810349"/>
    <lineage>
        <taxon>Bacteria</taxon>
        <taxon>Bacillati</taxon>
        <taxon>Bacillota</taxon>
        <taxon>Bacilli</taxon>
        <taxon>Bacillales</taxon>
        <taxon>Bacillaceae</taxon>
        <taxon>Bacillus</taxon>
    </lineage>
</organism>
<accession>A0ABS2DID1</accession>
<evidence type="ECO:0000313" key="2">
    <source>
        <dbReference type="Proteomes" id="UP001518925"/>
    </source>
</evidence>
<proteinExistence type="predicted"/>
<evidence type="ECO:0000313" key="1">
    <source>
        <dbReference type="EMBL" id="MBM6617278.1"/>
    </source>
</evidence>
<protein>
    <submittedName>
        <fullName evidence="1">Nucleoid-associated protein</fullName>
    </submittedName>
</protein>
<dbReference type="InterPro" id="IPR007358">
    <property type="entry name" value="Nucleoid_associated_NdpA"/>
</dbReference>
<gene>
    <name evidence="1" type="ORF">JR050_06265</name>
</gene>
<dbReference type="Pfam" id="PF04245">
    <property type="entry name" value="NA37"/>
    <property type="match status" value="1"/>
</dbReference>
<name>A0ABS2DID1_9BACI</name>
<reference evidence="1 2" key="1">
    <citation type="submission" date="2021-02" db="EMBL/GenBank/DDBJ databases">
        <title>Bacillus sp. RD4P76, an endophyte from a halophyte.</title>
        <authorList>
            <person name="Sun J.-Q."/>
        </authorList>
    </citation>
    <scope>NUCLEOTIDE SEQUENCE [LARGE SCALE GENOMIC DNA]</scope>
    <source>
        <strain evidence="1 2">RD4P76</strain>
    </source>
</reference>
<keyword evidence="2" id="KW-1185">Reference proteome</keyword>
<dbReference type="Proteomes" id="UP001518925">
    <property type="component" value="Unassembled WGS sequence"/>
</dbReference>
<dbReference type="EMBL" id="JAFELM010000021">
    <property type="protein sequence ID" value="MBM6617278.1"/>
    <property type="molecule type" value="Genomic_DNA"/>
</dbReference>
<sequence>MTQIAIKKLIAHDIDLDQKAPTPATNVIDLTTTSQEVLNFFSDHVKTAHTTKQIKVCRFSYENAQVLLDSIDIAKDINDDDMFVSATADMTHRLFNIMKSSSTKSSGAMIYLVYEDLSDSSLHLGIMKMDPNKGIQYNKSTNSFIVQSNMLPNAKDRLHKTAFIKLKEDLWGEDVHLFVLDKQQTNETVSKFFLISFLEAEVKINDTLVTELVEKKLVEMARTQKITQTPLDLLDFSTKVDRMLTSHKEIDLDYELDSLLKSYISSDGDRESKIEEIKLALKEENEEVYFEFKATKKPSYAVYSDVQNQINFKFPLALKGKKVFIKTEEVDGQTVTTIRLEGTDLVEKFK</sequence>
<dbReference type="RefSeq" id="WP_204202657.1">
    <property type="nucleotide sequence ID" value="NZ_JAFELM010000021.1"/>
</dbReference>